<dbReference type="GeneID" id="97552914"/>
<protein>
    <submittedName>
        <fullName evidence="3">Uncharacterized protein</fullName>
    </submittedName>
</protein>
<dbReference type="SUPFAM" id="SSF53448">
    <property type="entry name" value="Nucleotide-diphospho-sugar transferases"/>
    <property type="match status" value="1"/>
</dbReference>
<organism evidence="3 4">
    <name type="scientific">Paenibacillus glucanolyticus</name>
    <dbReference type="NCBI Taxonomy" id="59843"/>
    <lineage>
        <taxon>Bacteria</taxon>
        <taxon>Bacillati</taxon>
        <taxon>Bacillota</taxon>
        <taxon>Bacilli</taxon>
        <taxon>Bacillales</taxon>
        <taxon>Paenibacillaceae</taxon>
        <taxon>Paenibacillus</taxon>
    </lineage>
</organism>
<dbReference type="AlphaFoldDB" id="A0A163I1W6"/>
<dbReference type="Pfam" id="PF13524">
    <property type="entry name" value="Glyco_trans_1_2"/>
    <property type="match status" value="2"/>
</dbReference>
<sequence length="999" mass="116115">MNNLNFCIKIGVPNRSQLKSWGDYYLAKSLADELVEQGHNCKVQILPEWDLQDDNEDDVVIHFRGLSSYSVKKNHFNIMWNISHPENITRGEYERYDLILVSSEMYAEKLRELLDVPVEVFLQFTDTKVFFYKFNNKLQNQLLFVGNSRGVFRDIVRDAMESNINLGIIGDGWKKFVPSRHILSKWWPNENLNELYSSANILLNDHWEDMRRYGFINNRFYDAAVCKAITINDNHPEIIKLFPDALVYENKAQLKELIMDIGVNANKYRLNSELLYEEVLKKHTVVHRVQELLYLLNKYKIENNKNRFILNNKIPNTDRASIKDQVKRFILRRTGYGGIYRTVRSVYLQGKNAKKRVISIKKRIQNKLVNPNINLLLNVSQESEIKAYAQNIANPLVIDTISPLVSIIIPTKNGKEYLEDLLPSLKKNTLYSNIEVIIVDNRSKDFTKRYVDEWGNKLNIKYFNTSQDLNFSQSVNYGASKALGQYLLLLNNDTVPLYGWLDEMLGLILNEKNVGVVGARLIYNQLYSSRVNIKEVIYPGCSIQHDGIKFNWTKAGIIPFNIGKYQSPLFGDSKKEIISVPAVTAACLLTDKKLFDSLGGFDENYKFGREDVDYCLKVKKQGKDILVSRKSLLFHREFSSQIKQKKTVIKKSRIYNHEYFNDNWNEWLSSVIWEEKLNSVDRYWSEEPLHITFLVTENDMSTTAGDYFSARGLGEALNQLFDYKISYLARRPSNEWEDIPRSTDILITMLHDCDIRTLNISDGTIIIAWIRGFLEEWRRAEWLRDFDGIITSSKYANNFIAIDVGESQLWGIVPLAANTNLFKVEHKDIVRDIDVCFVGNIFHVEREIVKNLIVDKRSKFHFYGKLETGQKVHPWSDFHRGTVPYSSLPRIYQRSKIVIEDIAPFNIGTINLRIYEAMASGALVIANNVPEILGIFKENVVIYHSKDELNTLIEYYLAHDSEREEIALKGKQLVHTEHSFFKRAKIFKEILLQYLVSPK</sequence>
<reference evidence="3" key="1">
    <citation type="journal article" date="2016" name="Genome Announc.">
        <title>Draft genomes of two strains of Paenibacillus glucanolyticus with capability to degrade lignocellulose.</title>
        <authorList>
            <person name="Mathews S.L."/>
            <person name="Pawlak J."/>
            <person name="Grunden A.M."/>
        </authorList>
    </citation>
    <scope>NUCLEOTIDE SEQUENCE [LARGE SCALE GENOMIC DNA]</scope>
    <source>
        <strain evidence="3">SLM1</strain>
    </source>
</reference>
<dbReference type="SUPFAM" id="SSF53756">
    <property type="entry name" value="UDP-Glycosyltransferase/glycogen phosphorylase"/>
    <property type="match status" value="2"/>
</dbReference>
<dbReference type="Gene3D" id="3.40.50.2000">
    <property type="entry name" value="Glycogen Phosphorylase B"/>
    <property type="match status" value="1"/>
</dbReference>
<proteinExistence type="predicted"/>
<dbReference type="PANTHER" id="PTHR43179:SF7">
    <property type="entry name" value="RHAMNOSYLTRANSFERASE WBBL"/>
    <property type="match status" value="1"/>
</dbReference>
<evidence type="ECO:0000259" key="1">
    <source>
        <dbReference type="Pfam" id="PF00535"/>
    </source>
</evidence>
<accession>A0A163I1W6</accession>
<feature type="domain" description="Spore protein YkvP/CgeB glycosyl transferase-like" evidence="2">
    <location>
        <begin position="155"/>
        <end position="293"/>
    </location>
</feature>
<comment type="caution">
    <text evidence="3">The sequence shown here is derived from an EMBL/GenBank/DDBJ whole genome shotgun (WGS) entry which is preliminary data.</text>
</comment>
<dbReference type="InterPro" id="IPR001173">
    <property type="entry name" value="Glyco_trans_2-like"/>
</dbReference>
<dbReference type="PANTHER" id="PTHR43179">
    <property type="entry name" value="RHAMNOSYLTRANSFERASE WBBL"/>
    <property type="match status" value="1"/>
</dbReference>
<dbReference type="InterPro" id="IPR055259">
    <property type="entry name" value="YkvP/CgeB_Glyco_trans-like"/>
</dbReference>
<keyword evidence="4" id="KW-1185">Reference proteome</keyword>
<evidence type="ECO:0000259" key="2">
    <source>
        <dbReference type="Pfam" id="PF13524"/>
    </source>
</evidence>
<dbReference type="Proteomes" id="UP000076796">
    <property type="component" value="Unassembled WGS sequence"/>
</dbReference>
<dbReference type="InterPro" id="IPR029044">
    <property type="entry name" value="Nucleotide-diphossugar_trans"/>
</dbReference>
<dbReference type="Gene3D" id="3.90.550.10">
    <property type="entry name" value="Spore Coat Polysaccharide Biosynthesis Protein SpsA, Chain A"/>
    <property type="match status" value="1"/>
</dbReference>
<feature type="domain" description="Spore protein YkvP/CgeB glycosyl transferase-like" evidence="2">
    <location>
        <begin position="857"/>
        <end position="985"/>
    </location>
</feature>
<feature type="domain" description="Glycosyltransferase 2-like" evidence="1">
    <location>
        <begin position="406"/>
        <end position="530"/>
    </location>
</feature>
<gene>
    <name evidence="3" type="ORF">AWU65_07415</name>
</gene>
<dbReference type="EMBL" id="LWMH01000001">
    <property type="protein sequence ID" value="KZS45752.1"/>
    <property type="molecule type" value="Genomic_DNA"/>
</dbReference>
<name>A0A163I1W6_9BACL</name>
<evidence type="ECO:0000313" key="3">
    <source>
        <dbReference type="EMBL" id="KZS45752.1"/>
    </source>
</evidence>
<evidence type="ECO:0000313" key="4">
    <source>
        <dbReference type="Proteomes" id="UP000076796"/>
    </source>
</evidence>
<dbReference type="Pfam" id="PF00535">
    <property type="entry name" value="Glycos_transf_2"/>
    <property type="match status" value="1"/>
</dbReference>
<dbReference type="RefSeq" id="WP_063477952.1">
    <property type="nucleotide sequence ID" value="NZ_CP147845.1"/>
</dbReference>